<feature type="non-terminal residue" evidence="1">
    <location>
        <position position="1"/>
    </location>
</feature>
<dbReference type="Proteomes" id="UP000324800">
    <property type="component" value="Unassembled WGS sequence"/>
</dbReference>
<organism evidence="1 2">
    <name type="scientific">Streblomastix strix</name>
    <dbReference type="NCBI Taxonomy" id="222440"/>
    <lineage>
        <taxon>Eukaryota</taxon>
        <taxon>Metamonada</taxon>
        <taxon>Preaxostyla</taxon>
        <taxon>Oxymonadida</taxon>
        <taxon>Streblomastigidae</taxon>
        <taxon>Streblomastix</taxon>
    </lineage>
</organism>
<evidence type="ECO:0000313" key="2">
    <source>
        <dbReference type="Proteomes" id="UP000324800"/>
    </source>
</evidence>
<name>A0A5J4TME9_9EUKA</name>
<dbReference type="AlphaFoldDB" id="A0A5J4TME9"/>
<proteinExistence type="predicted"/>
<protein>
    <submittedName>
        <fullName evidence="1">Uncharacterized protein</fullName>
    </submittedName>
</protein>
<comment type="caution">
    <text evidence="1">The sequence shown here is derived from an EMBL/GenBank/DDBJ whole genome shotgun (WGS) entry which is preliminary data.</text>
</comment>
<gene>
    <name evidence="1" type="ORF">EZS28_045520</name>
</gene>
<dbReference type="EMBL" id="SNRW01029126">
    <property type="protein sequence ID" value="KAA6358953.1"/>
    <property type="molecule type" value="Genomic_DNA"/>
</dbReference>
<reference evidence="1 2" key="1">
    <citation type="submission" date="2019-03" db="EMBL/GenBank/DDBJ databases">
        <title>Single cell metagenomics reveals metabolic interactions within the superorganism composed of flagellate Streblomastix strix and complex community of Bacteroidetes bacteria on its surface.</title>
        <authorList>
            <person name="Treitli S.C."/>
            <person name="Kolisko M."/>
            <person name="Husnik F."/>
            <person name="Keeling P."/>
            <person name="Hampl V."/>
        </authorList>
    </citation>
    <scope>NUCLEOTIDE SEQUENCE [LARGE SCALE GENOMIC DNA]</scope>
    <source>
        <strain evidence="1">ST1C</strain>
    </source>
</reference>
<evidence type="ECO:0000313" key="1">
    <source>
        <dbReference type="EMBL" id="KAA6358953.1"/>
    </source>
</evidence>
<accession>A0A5J4TME9</accession>
<sequence length="21" mass="2335">KANRAMIEIDGFIVPELDECA</sequence>